<dbReference type="InterPro" id="IPR001789">
    <property type="entry name" value="Sig_transdc_resp-reg_receiver"/>
</dbReference>
<dbReference type="InterPro" id="IPR013971">
    <property type="entry name" value="HalX_domain"/>
</dbReference>
<evidence type="ECO:0000256" key="6">
    <source>
        <dbReference type="PROSITE-ProRule" id="PRU00169"/>
    </source>
</evidence>
<evidence type="ECO:0000313" key="9">
    <source>
        <dbReference type="Proteomes" id="UP000053157"/>
    </source>
</evidence>
<keyword evidence="2" id="KW-0902">Two-component regulatory system</keyword>
<dbReference type="Gene3D" id="3.40.50.2300">
    <property type="match status" value="1"/>
</dbReference>
<accession>A0A0W1SLJ9</accession>
<dbReference type="Proteomes" id="UP000053157">
    <property type="component" value="Unassembled WGS sequence"/>
</dbReference>
<dbReference type="AlphaFoldDB" id="A0A0W1SLJ9"/>
<evidence type="ECO:0000259" key="7">
    <source>
        <dbReference type="PROSITE" id="PS50110"/>
    </source>
</evidence>
<dbReference type="PROSITE" id="PS50110">
    <property type="entry name" value="RESPONSE_REGULATORY"/>
    <property type="match status" value="1"/>
</dbReference>
<comment type="caution">
    <text evidence="8">The sequence shown here is derived from an EMBL/GenBank/DDBJ whole genome shotgun (WGS) entry which is preliminary data.</text>
</comment>
<protein>
    <submittedName>
        <fullName evidence="8">Transcriptional regulator</fullName>
    </submittedName>
</protein>
<evidence type="ECO:0000256" key="1">
    <source>
        <dbReference type="ARBA" id="ARBA00022553"/>
    </source>
</evidence>
<proteinExistence type="predicted"/>
<dbReference type="SMART" id="SM00448">
    <property type="entry name" value="REC"/>
    <property type="match status" value="1"/>
</dbReference>
<dbReference type="GO" id="GO:0006355">
    <property type="term" value="P:regulation of DNA-templated transcription"/>
    <property type="evidence" value="ECO:0007669"/>
    <property type="project" value="TreeGrafter"/>
</dbReference>
<dbReference type="PANTHER" id="PTHR48111:SF1">
    <property type="entry name" value="TWO-COMPONENT RESPONSE REGULATOR ORR33"/>
    <property type="match status" value="1"/>
</dbReference>
<evidence type="ECO:0000256" key="3">
    <source>
        <dbReference type="ARBA" id="ARBA00023015"/>
    </source>
</evidence>
<dbReference type="GO" id="GO:0005829">
    <property type="term" value="C:cytosol"/>
    <property type="evidence" value="ECO:0007669"/>
    <property type="project" value="TreeGrafter"/>
</dbReference>
<keyword evidence="9" id="KW-1185">Reference proteome</keyword>
<dbReference type="OrthoDB" id="86314at2157"/>
<evidence type="ECO:0000256" key="5">
    <source>
        <dbReference type="ARBA" id="ARBA00023163"/>
    </source>
</evidence>
<dbReference type="CDD" id="cd00156">
    <property type="entry name" value="REC"/>
    <property type="match status" value="1"/>
</dbReference>
<dbReference type="Pfam" id="PF00072">
    <property type="entry name" value="Response_reg"/>
    <property type="match status" value="1"/>
</dbReference>
<dbReference type="RefSeq" id="WP_058572248.1">
    <property type="nucleotide sequence ID" value="NZ_LOPV01000181.1"/>
</dbReference>
<evidence type="ECO:0000313" key="8">
    <source>
        <dbReference type="EMBL" id="KTG27179.1"/>
    </source>
</evidence>
<dbReference type="GO" id="GO:0000156">
    <property type="term" value="F:phosphorelay response regulator activity"/>
    <property type="evidence" value="ECO:0007669"/>
    <property type="project" value="TreeGrafter"/>
</dbReference>
<keyword evidence="5" id="KW-0804">Transcription</keyword>
<name>A0A0W1SLJ9_9EURY</name>
<reference evidence="8 9" key="1">
    <citation type="submission" date="2015-12" db="EMBL/GenBank/DDBJ databases">
        <title>Haloferax profundi sp. nov. isolated from the Discovery deep brine-seawater interface in the Red Sea.</title>
        <authorList>
            <person name="Zhang G."/>
            <person name="Stingl U."/>
            <person name="Rashid M."/>
        </authorList>
    </citation>
    <scope>NUCLEOTIDE SEQUENCE [LARGE SCALE GENOMIC DNA]</scope>
    <source>
        <strain evidence="8 9">SB29</strain>
    </source>
</reference>
<evidence type="ECO:0000256" key="4">
    <source>
        <dbReference type="ARBA" id="ARBA00023125"/>
    </source>
</evidence>
<dbReference type="SUPFAM" id="SSF52172">
    <property type="entry name" value="CheY-like"/>
    <property type="match status" value="1"/>
</dbReference>
<organism evidence="8 9">
    <name type="scientific">Haloferax profundi</name>
    <dbReference type="NCBI Taxonomy" id="1544718"/>
    <lineage>
        <taxon>Archaea</taxon>
        <taxon>Methanobacteriati</taxon>
        <taxon>Methanobacteriota</taxon>
        <taxon>Stenosarchaea group</taxon>
        <taxon>Halobacteria</taxon>
        <taxon>Halobacteriales</taxon>
        <taxon>Haloferacaceae</taxon>
        <taxon>Haloferax</taxon>
    </lineage>
</organism>
<dbReference type="InterPro" id="IPR011006">
    <property type="entry name" value="CheY-like_superfamily"/>
</dbReference>
<sequence>MSSDAPPTILAVDDEPSLTALYEAWLSDRGDVLTATDGTDALELAEDESVDAVMLDRHMPGMTGDEVLDELRDRGHECPVVMVTGVDPDVDIVAMPFDEYLVKPVGRDEVRTTVDTVLSRRTYDEHVREFFALARKKAVLESTCTDGTLTASDEYHELTVEFDAARERANTARDDVLEDGFEELALHHG</sequence>
<dbReference type="EMBL" id="LOPV01000181">
    <property type="protein sequence ID" value="KTG27179.1"/>
    <property type="molecule type" value="Genomic_DNA"/>
</dbReference>
<feature type="modified residue" description="4-aspartylphosphate" evidence="6">
    <location>
        <position position="56"/>
    </location>
</feature>
<keyword evidence="4" id="KW-0238">DNA-binding</keyword>
<evidence type="ECO:0000256" key="2">
    <source>
        <dbReference type="ARBA" id="ARBA00023012"/>
    </source>
</evidence>
<keyword evidence="1 6" id="KW-0597">Phosphoprotein</keyword>
<feature type="domain" description="Response regulatory" evidence="7">
    <location>
        <begin position="8"/>
        <end position="118"/>
    </location>
</feature>
<dbReference type="Pfam" id="PF08663">
    <property type="entry name" value="HalX"/>
    <property type="match status" value="1"/>
</dbReference>
<gene>
    <name evidence="8" type="ORF">AUR66_14705</name>
</gene>
<dbReference type="PANTHER" id="PTHR48111">
    <property type="entry name" value="REGULATOR OF RPOS"/>
    <property type="match status" value="1"/>
</dbReference>
<keyword evidence="3" id="KW-0805">Transcription regulation</keyword>
<dbReference type="InterPro" id="IPR039420">
    <property type="entry name" value="WalR-like"/>
</dbReference>
<dbReference type="GO" id="GO:0032993">
    <property type="term" value="C:protein-DNA complex"/>
    <property type="evidence" value="ECO:0007669"/>
    <property type="project" value="TreeGrafter"/>
</dbReference>
<dbReference type="GO" id="GO:0000976">
    <property type="term" value="F:transcription cis-regulatory region binding"/>
    <property type="evidence" value="ECO:0007669"/>
    <property type="project" value="TreeGrafter"/>
</dbReference>